<organism evidence="2 3">
    <name type="scientific">Paramecium bursaria Chlorella virus FR483</name>
    <name type="common">PBCV-FR483</name>
    <dbReference type="NCBI Taxonomy" id="399781"/>
    <lineage>
        <taxon>Viruses</taxon>
        <taxon>Varidnaviria</taxon>
        <taxon>Bamfordvirae</taxon>
        <taxon>Nucleocytoviricota</taxon>
        <taxon>Megaviricetes</taxon>
        <taxon>Algavirales</taxon>
        <taxon>Phycodnaviridae</taxon>
        <taxon>Chlorovirus</taxon>
        <taxon>Chlorovirus conductrix</taxon>
        <taxon>Paramecium bursaria Chlorella virus A1</taxon>
    </lineage>
</organism>
<dbReference type="EMBL" id="DQ890022">
    <property type="protein sequence ID" value="ABT15426.1"/>
    <property type="molecule type" value="Genomic_DNA"/>
</dbReference>
<dbReference type="Proteomes" id="UP000204095">
    <property type="component" value="Segment"/>
</dbReference>
<evidence type="ECO:0000313" key="3">
    <source>
        <dbReference type="Proteomes" id="UP000204095"/>
    </source>
</evidence>
<keyword evidence="1" id="KW-0812">Transmembrane</keyword>
<sequence>MCASFGILKYFPLFGINLASVYLWTLFVFLDNFNFLNFLNISLWSEQFLNIHFLICLLHIRTPLGVFKHFTFLSIYLARIDHRACKMLLISNLWRE</sequence>
<name>A7J6J5_PBCVF</name>
<feature type="transmembrane region" description="Helical" evidence="1">
    <location>
        <begin position="7"/>
        <end position="30"/>
    </location>
</feature>
<dbReference type="KEGG" id="vg:5469811"/>
<reference evidence="2 3" key="1">
    <citation type="journal article" date="2007" name="Virology">
        <title>Sequence and annotation of the 314-kb MT325 and the 321-kb FR483 viruses that infect Chlorella Pbi.</title>
        <authorList>
            <person name="Fitzgerald L.A."/>
            <person name="Graves M.V."/>
            <person name="Li X."/>
            <person name="Feldblyum T."/>
            <person name="Hartigan J."/>
            <person name="Van Etten J.L."/>
        </authorList>
    </citation>
    <scope>NUCLEOTIDE SEQUENCE [LARGE SCALE GENOMIC DNA]</scope>
    <source>
        <strain evidence="2 3">FR483</strain>
    </source>
</reference>
<evidence type="ECO:0000256" key="1">
    <source>
        <dbReference type="SAM" id="Phobius"/>
    </source>
</evidence>
<protein>
    <submittedName>
        <fullName evidence="2">Uncharacterized protein n141R</fullName>
    </submittedName>
</protein>
<keyword evidence="1" id="KW-0472">Membrane</keyword>
<organismHost>
    <name type="scientific">Paramecium bursaria</name>
    <dbReference type="NCBI Taxonomy" id="74790"/>
</organismHost>
<feature type="transmembrane region" description="Helical" evidence="1">
    <location>
        <begin position="50"/>
        <end position="78"/>
    </location>
</feature>
<proteinExistence type="predicted"/>
<gene>
    <name evidence="2" type="primary">n141R</name>
    <name evidence="2" type="ORF">FR483_n141R</name>
</gene>
<evidence type="ECO:0000313" key="2">
    <source>
        <dbReference type="EMBL" id="ABT15426.1"/>
    </source>
</evidence>
<dbReference type="RefSeq" id="YP_001425773.1">
    <property type="nucleotide sequence ID" value="NC_008603.1"/>
</dbReference>
<dbReference type="GeneID" id="5469811"/>
<accession>A7J6J5</accession>
<keyword evidence="1" id="KW-1133">Transmembrane helix</keyword>